<gene>
    <name evidence="1" type="ORF">Ark11_0335</name>
</gene>
<sequence>MTGATGDVFTADGVLGVSDLDFDGVASQAIFAYCCHVKFLHLQT</sequence>
<evidence type="ECO:0000313" key="1">
    <source>
        <dbReference type="EMBL" id="CUT17190.1"/>
    </source>
</evidence>
<evidence type="ECO:0000313" key="2">
    <source>
        <dbReference type="Proteomes" id="UP000198651"/>
    </source>
</evidence>
<keyword evidence="2" id="KW-1185">Reference proteome</keyword>
<dbReference type="AlphaFoldDB" id="A0A0S4M4F7"/>
<dbReference type="Proteomes" id="UP000198651">
    <property type="component" value="Chromosome I"/>
</dbReference>
<organism evidence="1 2">
    <name type="scientific">Candidatus Ichthyocystis hellenicum</name>
    <dbReference type="NCBI Taxonomy" id="1561003"/>
    <lineage>
        <taxon>Bacteria</taxon>
        <taxon>Pseudomonadati</taxon>
        <taxon>Pseudomonadota</taxon>
        <taxon>Betaproteobacteria</taxon>
        <taxon>Burkholderiales</taxon>
        <taxon>Candidatus Ichthyocystis</taxon>
    </lineage>
</organism>
<dbReference type="EMBL" id="LN906597">
    <property type="protein sequence ID" value="CUT17190.1"/>
    <property type="molecule type" value="Genomic_DNA"/>
</dbReference>
<protein>
    <submittedName>
        <fullName evidence="1">Uncharacterized protein</fullName>
    </submittedName>
</protein>
<name>A0A0S4M4F7_9BURK</name>
<reference evidence="2" key="1">
    <citation type="submission" date="2015-11" db="EMBL/GenBank/DDBJ databases">
        <authorList>
            <person name="Seth-Smith H.M.B."/>
        </authorList>
    </citation>
    <scope>NUCLEOTIDE SEQUENCE [LARGE SCALE GENOMIC DNA]</scope>
    <source>
        <strain evidence="2">2013Ark11</strain>
    </source>
</reference>
<accession>A0A0S4M4F7</accession>
<proteinExistence type="predicted"/>